<dbReference type="PANTHER" id="PTHR37299">
    <property type="entry name" value="TRANSCRIPTIONAL REGULATOR-RELATED"/>
    <property type="match status" value="1"/>
</dbReference>
<dbReference type="InterPro" id="IPR007492">
    <property type="entry name" value="LytTR_DNA-bd_dom"/>
</dbReference>
<dbReference type="PROSITE" id="PS50930">
    <property type="entry name" value="HTH_LYTTR"/>
    <property type="match status" value="1"/>
</dbReference>
<dbReference type="GO" id="GO:0003677">
    <property type="term" value="F:DNA binding"/>
    <property type="evidence" value="ECO:0007669"/>
    <property type="project" value="UniProtKB-KW"/>
</dbReference>
<dbReference type="Proteomes" id="UP000824151">
    <property type="component" value="Unassembled WGS sequence"/>
</dbReference>
<organism evidence="4 5">
    <name type="scientific">Candidatus Nesterenkonia stercoripullorum</name>
    <dbReference type="NCBI Taxonomy" id="2838701"/>
    <lineage>
        <taxon>Bacteria</taxon>
        <taxon>Bacillati</taxon>
        <taxon>Actinomycetota</taxon>
        <taxon>Actinomycetes</taxon>
        <taxon>Micrococcales</taxon>
        <taxon>Micrococcaceae</taxon>
        <taxon>Nesterenkonia</taxon>
    </lineage>
</organism>
<keyword evidence="4" id="KW-0238">DNA-binding</keyword>
<evidence type="ECO:0000313" key="4">
    <source>
        <dbReference type="EMBL" id="HIW99420.1"/>
    </source>
</evidence>
<dbReference type="GO" id="GO:0000156">
    <property type="term" value="F:phosphorelay response regulator activity"/>
    <property type="evidence" value="ECO:0007669"/>
    <property type="project" value="InterPro"/>
</dbReference>
<feature type="domain" description="HTH LytTR-type" evidence="3">
    <location>
        <begin position="161"/>
        <end position="258"/>
    </location>
</feature>
<evidence type="ECO:0000313" key="5">
    <source>
        <dbReference type="Proteomes" id="UP000824151"/>
    </source>
</evidence>
<dbReference type="SMART" id="SM00448">
    <property type="entry name" value="REC"/>
    <property type="match status" value="1"/>
</dbReference>
<protein>
    <submittedName>
        <fullName evidence="4">LytTR family DNA-binding domain-containing protein</fullName>
    </submittedName>
</protein>
<evidence type="ECO:0000259" key="2">
    <source>
        <dbReference type="PROSITE" id="PS50110"/>
    </source>
</evidence>
<dbReference type="SUPFAM" id="SSF52172">
    <property type="entry name" value="CheY-like"/>
    <property type="match status" value="1"/>
</dbReference>
<evidence type="ECO:0000256" key="1">
    <source>
        <dbReference type="PROSITE-ProRule" id="PRU00169"/>
    </source>
</evidence>
<evidence type="ECO:0000259" key="3">
    <source>
        <dbReference type="PROSITE" id="PS50930"/>
    </source>
</evidence>
<feature type="modified residue" description="4-aspartylphosphate" evidence="1">
    <location>
        <position position="70"/>
    </location>
</feature>
<dbReference type="Gene3D" id="2.40.50.1020">
    <property type="entry name" value="LytTr DNA-binding domain"/>
    <property type="match status" value="1"/>
</dbReference>
<dbReference type="PANTHER" id="PTHR37299:SF1">
    <property type="entry name" value="STAGE 0 SPORULATION PROTEIN A HOMOLOG"/>
    <property type="match status" value="1"/>
</dbReference>
<name>A0A9D1S285_9MICC</name>
<dbReference type="Gene3D" id="3.40.50.2300">
    <property type="match status" value="1"/>
</dbReference>
<gene>
    <name evidence="4" type="ORF">H9871_04685</name>
</gene>
<dbReference type="SMART" id="SM00850">
    <property type="entry name" value="LytTR"/>
    <property type="match status" value="1"/>
</dbReference>
<comment type="caution">
    <text evidence="4">The sequence shown here is derived from an EMBL/GenBank/DDBJ whole genome shotgun (WGS) entry which is preliminary data.</text>
</comment>
<dbReference type="AlphaFoldDB" id="A0A9D1S285"/>
<dbReference type="InterPro" id="IPR001789">
    <property type="entry name" value="Sig_transdc_resp-reg_receiver"/>
</dbReference>
<dbReference type="InterPro" id="IPR011006">
    <property type="entry name" value="CheY-like_superfamily"/>
</dbReference>
<proteinExistence type="predicted"/>
<dbReference type="Pfam" id="PF00072">
    <property type="entry name" value="Response_reg"/>
    <property type="match status" value="1"/>
</dbReference>
<dbReference type="Pfam" id="PF04397">
    <property type="entry name" value="LytTR"/>
    <property type="match status" value="1"/>
</dbReference>
<reference evidence="4" key="1">
    <citation type="journal article" date="2021" name="PeerJ">
        <title>Extensive microbial diversity within the chicken gut microbiome revealed by metagenomics and culture.</title>
        <authorList>
            <person name="Gilroy R."/>
            <person name="Ravi A."/>
            <person name="Getino M."/>
            <person name="Pursley I."/>
            <person name="Horton D.L."/>
            <person name="Alikhan N.F."/>
            <person name="Baker D."/>
            <person name="Gharbi K."/>
            <person name="Hall N."/>
            <person name="Watson M."/>
            <person name="Adriaenssens E.M."/>
            <person name="Foster-Nyarko E."/>
            <person name="Jarju S."/>
            <person name="Secka A."/>
            <person name="Antonio M."/>
            <person name="Oren A."/>
            <person name="Chaudhuri R.R."/>
            <person name="La Ragione R."/>
            <person name="Hildebrand F."/>
            <person name="Pallen M.J."/>
        </authorList>
    </citation>
    <scope>NUCLEOTIDE SEQUENCE</scope>
    <source>
        <strain evidence="4">ChiHejej3B27-3195</strain>
    </source>
</reference>
<accession>A0A9D1S285</accession>
<keyword evidence="1" id="KW-0597">Phosphoprotein</keyword>
<dbReference type="PROSITE" id="PS50110">
    <property type="entry name" value="RESPONSE_REGULATORY"/>
    <property type="match status" value="1"/>
</dbReference>
<reference evidence="4" key="2">
    <citation type="submission" date="2021-04" db="EMBL/GenBank/DDBJ databases">
        <authorList>
            <person name="Gilroy R."/>
        </authorList>
    </citation>
    <scope>NUCLEOTIDE SEQUENCE</scope>
    <source>
        <strain evidence="4">ChiHejej3B27-3195</strain>
    </source>
</reference>
<feature type="domain" description="Response regulatory" evidence="2">
    <location>
        <begin position="19"/>
        <end position="140"/>
    </location>
</feature>
<sequence>MSTEKVSTEKVSTENPQLRALVVDDEPPAIKQMQWLLNEEPLVRTVHTAANVAQARHVLDTERIDVVLLDIHMPGHSGLDLARDLTRDREAETVPESSPQIIFVTADAQPAVEAFELRVRDYLLKPVRAQRLHEALRRVAESSAAQPAAEPQMIRVSVLQGDSTLLLPISSIRWAQAQGDYARLHTEEGSYLLRASLADLEEQWGDYGFVRIHRSHVANLNYTQRVLHRQGRMSLRVCDVELPVSRRLMPHVRERLEEHRLRSAPRNPAKGPA</sequence>
<dbReference type="InterPro" id="IPR046947">
    <property type="entry name" value="LytR-like"/>
</dbReference>
<dbReference type="EMBL" id="DXGD01000169">
    <property type="protein sequence ID" value="HIW99420.1"/>
    <property type="molecule type" value="Genomic_DNA"/>
</dbReference>